<dbReference type="SUPFAM" id="SSF53659">
    <property type="entry name" value="Isocitrate/Isopropylmalate dehydrogenase-like"/>
    <property type="match status" value="1"/>
</dbReference>
<accession>A0A834TTW1</accession>
<dbReference type="Gene3D" id="3.40.718.10">
    <property type="entry name" value="Isopropylmalate Dehydrogenase"/>
    <property type="match status" value="1"/>
</dbReference>
<dbReference type="AlphaFoldDB" id="A0A834TTW1"/>
<organism evidence="1 2">
    <name type="scientific">Senna tora</name>
    <dbReference type="NCBI Taxonomy" id="362788"/>
    <lineage>
        <taxon>Eukaryota</taxon>
        <taxon>Viridiplantae</taxon>
        <taxon>Streptophyta</taxon>
        <taxon>Embryophyta</taxon>
        <taxon>Tracheophyta</taxon>
        <taxon>Spermatophyta</taxon>
        <taxon>Magnoliopsida</taxon>
        <taxon>eudicotyledons</taxon>
        <taxon>Gunneridae</taxon>
        <taxon>Pentapetalae</taxon>
        <taxon>rosids</taxon>
        <taxon>fabids</taxon>
        <taxon>Fabales</taxon>
        <taxon>Fabaceae</taxon>
        <taxon>Caesalpinioideae</taxon>
        <taxon>Cassia clade</taxon>
        <taxon>Senna</taxon>
    </lineage>
</organism>
<sequence>MAASSSPSLQLNVRALRPFFETYRFLSTRSIRPSVVRCSAAAAASPSKRSYSITLLPGDGIGPEVTAIAKNVLVLAGSLEARMEHLEASVDTAVPTSRMDRIEASLVAIKKKVDALTHSIDCGLSPLDGLHKNVESTMPTDAPLPIVATDMEDSTMSKVLSQLESCEDEQDEVVCDSQIFDSYPTRPLMDEDKGLQIGVTADLENQEDCSVFVDVYGAGAYQVFDEMSDRDVGVQIVDASTEWEHLQGDANEVYKSKANVSLHHHVFSFFPSEFCKEGNSTCSAKFCYNDITLFDHIGEMHVEANTISELIFDPSGNYYMAHL</sequence>
<reference evidence="1" key="1">
    <citation type="submission" date="2020-09" db="EMBL/GenBank/DDBJ databases">
        <title>Genome-Enabled Discovery of Anthraquinone Biosynthesis in Senna tora.</title>
        <authorList>
            <person name="Kang S.-H."/>
            <person name="Pandey R.P."/>
            <person name="Lee C.-M."/>
            <person name="Sim J.-S."/>
            <person name="Jeong J.-T."/>
            <person name="Choi B.-S."/>
            <person name="Jung M."/>
            <person name="Ginzburg D."/>
            <person name="Zhao K."/>
            <person name="Won S.Y."/>
            <person name="Oh T.-J."/>
            <person name="Yu Y."/>
            <person name="Kim N.-H."/>
            <person name="Lee O.R."/>
            <person name="Lee T.-H."/>
            <person name="Bashyal P."/>
            <person name="Kim T.-S."/>
            <person name="Lee W.-H."/>
            <person name="Kawkins C."/>
            <person name="Kim C.-K."/>
            <person name="Kim J.S."/>
            <person name="Ahn B.O."/>
            <person name="Rhee S.Y."/>
            <person name="Sohng J.K."/>
        </authorList>
    </citation>
    <scope>NUCLEOTIDE SEQUENCE</scope>
    <source>
        <tissue evidence="1">Leaf</tissue>
    </source>
</reference>
<evidence type="ECO:0000313" key="1">
    <source>
        <dbReference type="EMBL" id="KAF7826651.1"/>
    </source>
</evidence>
<gene>
    <name evidence="1" type="ORF">G2W53_017815</name>
</gene>
<proteinExistence type="predicted"/>
<protein>
    <submittedName>
        <fullName evidence="1">3-isopropylmalate dehydrogenase, chloroplastic-like</fullName>
    </submittedName>
</protein>
<dbReference type="Proteomes" id="UP000634136">
    <property type="component" value="Unassembled WGS sequence"/>
</dbReference>
<name>A0A834TTW1_9FABA</name>
<comment type="caution">
    <text evidence="1">The sequence shown here is derived from an EMBL/GenBank/DDBJ whole genome shotgun (WGS) entry which is preliminary data.</text>
</comment>
<evidence type="ECO:0000313" key="2">
    <source>
        <dbReference type="Proteomes" id="UP000634136"/>
    </source>
</evidence>
<keyword evidence="2" id="KW-1185">Reference proteome</keyword>
<dbReference type="EMBL" id="JAAIUW010000006">
    <property type="protein sequence ID" value="KAF7826651.1"/>
    <property type="molecule type" value="Genomic_DNA"/>
</dbReference>